<feature type="compositionally biased region" description="Polar residues" evidence="1">
    <location>
        <begin position="78"/>
        <end position="89"/>
    </location>
</feature>
<proteinExistence type="predicted"/>
<evidence type="ECO:0000313" key="3">
    <source>
        <dbReference type="EMBL" id="OMO53720.1"/>
    </source>
</evidence>
<evidence type="ECO:0000256" key="1">
    <source>
        <dbReference type="SAM" id="MobiDB-lite"/>
    </source>
</evidence>
<evidence type="ECO:0000313" key="4">
    <source>
        <dbReference type="Proteomes" id="UP000188268"/>
    </source>
</evidence>
<comment type="caution">
    <text evidence="3">The sequence shown here is derived from an EMBL/GenBank/DDBJ whole genome shotgun (WGS) entry which is preliminary data.</text>
</comment>
<feature type="transmembrane region" description="Helical" evidence="2">
    <location>
        <begin position="12"/>
        <end position="37"/>
    </location>
</feature>
<evidence type="ECO:0000256" key="2">
    <source>
        <dbReference type="SAM" id="Phobius"/>
    </source>
</evidence>
<evidence type="ECO:0008006" key="5">
    <source>
        <dbReference type="Google" id="ProtNLM"/>
    </source>
</evidence>
<keyword evidence="2" id="KW-1133">Transmembrane helix</keyword>
<accession>A0A1R3G6S1</accession>
<dbReference type="Gramene" id="OMO53720">
    <property type="protein sequence ID" value="OMO53720"/>
    <property type="gene ID" value="CCACVL1_28412"/>
</dbReference>
<dbReference type="EMBL" id="AWWV01015144">
    <property type="protein sequence ID" value="OMO53720.1"/>
    <property type="molecule type" value="Genomic_DNA"/>
</dbReference>
<gene>
    <name evidence="3" type="ORF">CCACVL1_28412</name>
</gene>
<keyword evidence="4" id="KW-1185">Reference proteome</keyword>
<dbReference type="AlphaFoldDB" id="A0A1R3G6S1"/>
<reference evidence="3 4" key="1">
    <citation type="submission" date="2013-09" db="EMBL/GenBank/DDBJ databases">
        <title>Corchorus capsularis genome sequencing.</title>
        <authorList>
            <person name="Alam M."/>
            <person name="Haque M.S."/>
            <person name="Islam M.S."/>
            <person name="Emdad E.M."/>
            <person name="Islam M.M."/>
            <person name="Ahmed B."/>
            <person name="Halim A."/>
            <person name="Hossen Q.M.M."/>
            <person name="Hossain M.Z."/>
            <person name="Ahmed R."/>
            <person name="Khan M.M."/>
            <person name="Islam R."/>
            <person name="Rashid M.M."/>
            <person name="Khan S.A."/>
            <person name="Rahman M.S."/>
            <person name="Alam M."/>
        </authorList>
    </citation>
    <scope>NUCLEOTIDE SEQUENCE [LARGE SCALE GENOMIC DNA]</scope>
    <source>
        <strain evidence="4">cv. CVL-1</strain>
        <tissue evidence="3">Whole seedling</tissue>
    </source>
</reference>
<protein>
    <recommendedName>
        <fullName evidence="5">Transmembrane protein</fullName>
    </recommendedName>
</protein>
<feature type="region of interest" description="Disordered" evidence="1">
    <location>
        <begin position="78"/>
        <end position="106"/>
    </location>
</feature>
<keyword evidence="2" id="KW-0812">Transmembrane</keyword>
<name>A0A1R3G6S1_COCAP</name>
<sequence length="106" mass="11527">MAHENEVGRKGIVPNGMIIVLVLVGKTKFKIMIMVIIKIRSLLLSSTVTVTVMLNLPNLNSSSTTVWILTLLIFNRKSGTTSPRNNGKNGESFAEMEGSSVTFSTT</sequence>
<keyword evidence="2" id="KW-0472">Membrane</keyword>
<dbReference type="Proteomes" id="UP000188268">
    <property type="component" value="Unassembled WGS sequence"/>
</dbReference>
<organism evidence="3 4">
    <name type="scientific">Corchorus capsularis</name>
    <name type="common">Jute</name>
    <dbReference type="NCBI Taxonomy" id="210143"/>
    <lineage>
        <taxon>Eukaryota</taxon>
        <taxon>Viridiplantae</taxon>
        <taxon>Streptophyta</taxon>
        <taxon>Embryophyta</taxon>
        <taxon>Tracheophyta</taxon>
        <taxon>Spermatophyta</taxon>
        <taxon>Magnoliopsida</taxon>
        <taxon>eudicotyledons</taxon>
        <taxon>Gunneridae</taxon>
        <taxon>Pentapetalae</taxon>
        <taxon>rosids</taxon>
        <taxon>malvids</taxon>
        <taxon>Malvales</taxon>
        <taxon>Malvaceae</taxon>
        <taxon>Grewioideae</taxon>
        <taxon>Apeibeae</taxon>
        <taxon>Corchorus</taxon>
    </lineage>
</organism>